<dbReference type="GO" id="GO:0030688">
    <property type="term" value="C:preribosome, small subunit precursor"/>
    <property type="evidence" value="ECO:0007669"/>
    <property type="project" value="TreeGrafter"/>
</dbReference>
<dbReference type="GO" id="GO:0005525">
    <property type="term" value="F:GTP binding"/>
    <property type="evidence" value="ECO:0007669"/>
    <property type="project" value="TreeGrafter"/>
</dbReference>
<dbReference type="InterPro" id="IPR007034">
    <property type="entry name" value="BMS1_TSR1_C"/>
</dbReference>
<accession>R1DVV9</accession>
<dbReference type="OMA" id="ICTKMAV"/>
<dbReference type="GO" id="GO:0000479">
    <property type="term" value="P:endonucleolytic cleavage of tricistronic rRNA transcript (SSU-rRNA, 5.8S rRNA, LSU-rRNA)"/>
    <property type="evidence" value="ECO:0007669"/>
    <property type="project" value="TreeGrafter"/>
</dbReference>
<evidence type="ECO:0000313" key="2">
    <source>
        <dbReference type="EMBL" id="EOD14891.1"/>
    </source>
</evidence>
<dbReference type="AlphaFoldDB" id="R1DVV9"/>
<gene>
    <name evidence="2" type="ORF">EMIHUDRAFT_61830</name>
</gene>
<dbReference type="KEGG" id="ehx:EMIHUDRAFT_61830"/>
<name>R1DVV9_EMIHU</name>
<dbReference type="Pfam" id="PF04950">
    <property type="entry name" value="RIBIOP_C"/>
    <property type="match status" value="1"/>
</dbReference>
<dbReference type="SMART" id="SM01362">
    <property type="entry name" value="DUF663"/>
    <property type="match status" value="1"/>
</dbReference>
<dbReference type="GeneID" id="17261024"/>
<dbReference type="HOGENOM" id="CLU_116960_0_0_1"/>
<evidence type="ECO:0000259" key="1">
    <source>
        <dbReference type="SMART" id="SM01362"/>
    </source>
</evidence>
<dbReference type="EMBL" id="KB867194">
    <property type="protein sequence ID" value="EOD14891.1"/>
    <property type="molecule type" value="Genomic_DNA"/>
</dbReference>
<dbReference type="GO" id="GO:0034511">
    <property type="term" value="F:U3 snoRNA binding"/>
    <property type="evidence" value="ECO:0007669"/>
    <property type="project" value="TreeGrafter"/>
</dbReference>
<dbReference type="PANTHER" id="PTHR12858:SF1">
    <property type="entry name" value="PRE-RRNA-PROCESSING PROTEIN TSR1 HOMOLOG"/>
    <property type="match status" value="1"/>
</dbReference>
<organism evidence="2">
    <name type="scientific">Emiliania huxleyi</name>
    <name type="common">Coccolithophore</name>
    <name type="synonym">Pontosphaera huxleyi</name>
    <dbReference type="NCBI Taxonomy" id="2903"/>
    <lineage>
        <taxon>Eukaryota</taxon>
        <taxon>Haptista</taxon>
        <taxon>Haptophyta</taxon>
        <taxon>Prymnesiophyceae</taxon>
        <taxon>Isochrysidales</taxon>
        <taxon>Noelaerhabdaceae</taxon>
        <taxon>Emiliania</taxon>
    </lineage>
</organism>
<proteinExistence type="predicted"/>
<sequence length="173" mass="19866">PLVLQAGFRRYAARPIFSEDNRRSTKHKLERFVQPGRQVVATVYAPAMYAPCPLLAFLPDGEAPPCHIGALLSVDADRIILKRILLTGAPFRCHKKKASVRWMFFSPDDVRWFKPVELHTKFGRKGHIRSSLGTHGYMKCYFDGTMQQHDTVCMSLYKRAFPKWSGPFSYECE</sequence>
<feature type="domain" description="Ribosome biogenesis protein BMS1/TSR1 C-terminal" evidence="1">
    <location>
        <begin position="1"/>
        <end position="160"/>
    </location>
</feature>
<dbReference type="PANTHER" id="PTHR12858">
    <property type="entry name" value="RIBOSOME BIOGENESIS PROTEIN"/>
    <property type="match status" value="1"/>
</dbReference>
<dbReference type="GO" id="GO:0003924">
    <property type="term" value="F:GTPase activity"/>
    <property type="evidence" value="ECO:0007669"/>
    <property type="project" value="TreeGrafter"/>
</dbReference>
<reference evidence="2" key="1">
    <citation type="submission" date="2012-07" db="EMBL/GenBank/DDBJ databases">
        <title>Genome variability drives Emilianias global distribution.</title>
        <authorList>
            <consortium name="DOE Joint Genome Institute"/>
            <person name="Read B."/>
            <person name="Kegel J."/>
            <person name="Klute M."/>
            <person name="Kuo A."/>
            <person name="Lefebvre S.C."/>
            <person name="Maumus F."/>
            <person name="Mayer C."/>
            <person name="Miller J."/>
            <person name="Allen A."/>
            <person name="Bidle K."/>
            <person name="Borodovsky M."/>
            <person name="Bowler C."/>
            <person name="Brownlee C."/>
            <person name="Claverie J.-M."/>
            <person name="Cock M."/>
            <person name="De Vargas C."/>
            <person name="Elias M."/>
            <person name="Frickenhaus S."/>
            <person name="Gladyshev V.N."/>
            <person name="Gonzalez K."/>
            <person name="Guda C."/>
            <person name="Hadaegh A."/>
            <person name="Herman E."/>
            <person name="Iglesias-Rodriguez D."/>
            <person name="Jones B."/>
            <person name="Lawson T."/>
            <person name="Leese F."/>
            <person name="Lin Y.-C."/>
            <person name="Lindquist E."/>
            <person name="Lobanov A."/>
            <person name="Lucas S."/>
            <person name="Malik S.-H.B."/>
            <person name="Marsh M.E."/>
            <person name="Mock T."/>
            <person name="Monier A."/>
            <person name="Moreau H."/>
            <person name="Mueller-Roeber B."/>
            <person name="Napier J."/>
            <person name="Ogata H."/>
            <person name="Parker M."/>
            <person name="Probert I."/>
            <person name="Quesneville H."/>
            <person name="Raines C."/>
            <person name="Rensing S."/>
            <person name="Riano-Pachon D.M."/>
            <person name="Richier S."/>
            <person name="Rokitta S."/>
            <person name="Salamov A."/>
            <person name="Sarno A.F."/>
            <person name="Schmutz J."/>
            <person name="Schroeder D."/>
            <person name="Shiraiwa Y."/>
            <person name="Soanes D.M."/>
            <person name="Valentin K."/>
            <person name="Van Der Giezen M."/>
            <person name="Van Der Peer Y."/>
            <person name="Vardi A."/>
            <person name="Verret F."/>
            <person name="Von Dassow P."/>
            <person name="Wheeler G."/>
            <person name="Williams B."/>
            <person name="Wilson W."/>
            <person name="Wolfe G."/>
            <person name="Wurch L.L."/>
            <person name="Young J."/>
            <person name="Dacks J.B."/>
            <person name="Delwiche C.F."/>
            <person name="Dyhrman S."/>
            <person name="Glockner G."/>
            <person name="John U."/>
            <person name="Richards T."/>
            <person name="Worden A.Z."/>
            <person name="Zhang X."/>
            <person name="Grigoriev I.V."/>
        </authorList>
    </citation>
    <scope>NUCLEOTIDE SEQUENCE</scope>
    <source>
        <strain evidence="2">CCMP1516</strain>
    </source>
</reference>
<dbReference type="RefSeq" id="XP_005767320.1">
    <property type="nucleotide sequence ID" value="XM_005767263.1"/>
</dbReference>
<feature type="non-terminal residue" evidence="2">
    <location>
        <position position="1"/>
    </location>
</feature>
<dbReference type="InterPro" id="IPR039761">
    <property type="entry name" value="Bms1/Tsr1"/>
</dbReference>
<protein>
    <recommendedName>
        <fullName evidence="1">Ribosome biogenesis protein BMS1/TSR1 C-terminal domain-containing protein</fullName>
    </recommendedName>
</protein>
<dbReference type="GO" id="GO:0000462">
    <property type="term" value="P:maturation of SSU-rRNA from tricistronic rRNA transcript (SSU-rRNA, 5.8S rRNA, LSU-rRNA)"/>
    <property type="evidence" value="ECO:0007669"/>
    <property type="project" value="TreeGrafter"/>
</dbReference>